<feature type="compositionally biased region" description="Polar residues" evidence="6">
    <location>
        <begin position="179"/>
        <end position="201"/>
    </location>
</feature>
<dbReference type="InterPro" id="IPR001382">
    <property type="entry name" value="Glyco_hydro_47"/>
</dbReference>
<proteinExistence type="inferred from homology"/>
<dbReference type="GO" id="GO:0044322">
    <property type="term" value="C:endoplasmic reticulum quality control compartment"/>
    <property type="evidence" value="ECO:0007669"/>
    <property type="project" value="GOC"/>
</dbReference>
<dbReference type="PANTHER" id="PTHR45679:SF6">
    <property type="entry name" value="ER DEGRADATION-ENHANCING ALPHA-MANNOSIDASE-LIKE PROTEIN 2"/>
    <property type="match status" value="1"/>
</dbReference>
<dbReference type="GO" id="GO:0005975">
    <property type="term" value="P:carbohydrate metabolic process"/>
    <property type="evidence" value="ECO:0007669"/>
    <property type="project" value="InterPro"/>
</dbReference>
<reference evidence="7" key="1">
    <citation type="submission" date="2018-11" db="EMBL/GenBank/DDBJ databases">
        <authorList>
            <person name="Grassa J C."/>
        </authorList>
    </citation>
    <scope>NUCLEOTIDE SEQUENCE [LARGE SCALE GENOMIC DNA]</scope>
</reference>
<dbReference type="InterPro" id="IPR044674">
    <property type="entry name" value="EDEM1/2/3"/>
</dbReference>
<dbReference type="GO" id="GO:0016020">
    <property type="term" value="C:membrane"/>
    <property type="evidence" value="ECO:0007669"/>
    <property type="project" value="InterPro"/>
</dbReference>
<feature type="region of interest" description="Disordered" evidence="6">
    <location>
        <begin position="168"/>
        <end position="223"/>
    </location>
</feature>
<dbReference type="Gene3D" id="1.50.10.10">
    <property type="match status" value="1"/>
</dbReference>
<comment type="subcellular location">
    <subcellularLocation>
        <location evidence="1">Endoplasmic reticulum</location>
    </subcellularLocation>
</comment>
<keyword evidence="8" id="KW-1185">Reference proteome</keyword>
<keyword evidence="4" id="KW-0325">Glycoprotein</keyword>
<evidence type="ECO:0000256" key="6">
    <source>
        <dbReference type="SAM" id="MobiDB-lite"/>
    </source>
</evidence>
<reference evidence="7" key="2">
    <citation type="submission" date="2021-03" db="UniProtKB">
        <authorList>
            <consortium name="EnsemblPlants"/>
        </authorList>
    </citation>
    <scope>IDENTIFICATION</scope>
</reference>
<feature type="binding site" evidence="5">
    <location>
        <position position="67"/>
    </location>
    <ligand>
        <name>Ca(2+)</name>
        <dbReference type="ChEBI" id="CHEBI:29108"/>
    </ligand>
</feature>
<evidence type="ECO:0000256" key="1">
    <source>
        <dbReference type="ARBA" id="ARBA00004240"/>
    </source>
</evidence>
<dbReference type="InterPro" id="IPR036026">
    <property type="entry name" value="Seven-hairpin_glycosidases"/>
</dbReference>
<dbReference type="GO" id="GO:1904380">
    <property type="term" value="P:endoplasmic reticulum mannose trimming"/>
    <property type="evidence" value="ECO:0007669"/>
    <property type="project" value="InterPro"/>
</dbReference>
<evidence type="ECO:0000313" key="7">
    <source>
        <dbReference type="EnsemblPlants" id="cds.novel_model_6293_5bd9a17a"/>
    </source>
</evidence>
<dbReference type="EMBL" id="UZAU01000655">
    <property type="status" value="NOT_ANNOTATED_CDS"/>
    <property type="molecule type" value="Genomic_DNA"/>
</dbReference>
<name>A0A803R8B2_CANSA</name>
<evidence type="ECO:0000256" key="3">
    <source>
        <dbReference type="ARBA" id="ARBA00022824"/>
    </source>
</evidence>
<evidence type="ECO:0000256" key="5">
    <source>
        <dbReference type="PIRSR" id="PIRSR601382-2"/>
    </source>
</evidence>
<organism evidence="7 8">
    <name type="scientific">Cannabis sativa</name>
    <name type="common">Hemp</name>
    <name type="synonym">Marijuana</name>
    <dbReference type="NCBI Taxonomy" id="3483"/>
    <lineage>
        <taxon>Eukaryota</taxon>
        <taxon>Viridiplantae</taxon>
        <taxon>Streptophyta</taxon>
        <taxon>Embryophyta</taxon>
        <taxon>Tracheophyta</taxon>
        <taxon>Spermatophyta</taxon>
        <taxon>Magnoliopsida</taxon>
        <taxon>eudicotyledons</taxon>
        <taxon>Gunneridae</taxon>
        <taxon>Pentapetalae</taxon>
        <taxon>rosids</taxon>
        <taxon>fabids</taxon>
        <taxon>Rosales</taxon>
        <taxon>Cannabaceae</taxon>
        <taxon>Cannabis</taxon>
    </lineage>
</organism>
<dbReference type="Gramene" id="novel_model_6293_5bd9a17a">
    <property type="protein sequence ID" value="cds.novel_model_6293_5bd9a17a"/>
    <property type="gene ID" value="novel_gene_3279_5bd9a17a"/>
</dbReference>
<sequence length="223" mass="24833">MVASLQYSARCACGYCHISDVEFHKQEDHMESFFLAETIKYLWLLFDLAVGPDNLVENGPYKYVFSTEGHILPSTPQISLVHEHCSYFGAYCRSGNVNQEDHKSDIASNLQETNDSRSFGSWSDYGFPSESTSDSSPLSGFVKGICPGLTHGQKFGISYVMSADIQHTKPTNNRDREPTVSQSHSVNIPGENSNYLQSVNKQNHENVETLDEGGSSKNYSPEE</sequence>
<evidence type="ECO:0000256" key="4">
    <source>
        <dbReference type="ARBA" id="ARBA00023180"/>
    </source>
</evidence>
<keyword evidence="3" id="KW-0256">Endoplasmic reticulum</keyword>
<dbReference type="SUPFAM" id="SSF48225">
    <property type="entry name" value="Seven-hairpin glycosidases"/>
    <property type="match status" value="1"/>
</dbReference>
<dbReference type="EnsemblPlants" id="novel_model_6293_5bd9a17a">
    <property type="protein sequence ID" value="cds.novel_model_6293_5bd9a17a"/>
    <property type="gene ID" value="novel_gene_3279_5bd9a17a"/>
</dbReference>
<keyword evidence="5" id="KW-0479">Metal-binding</keyword>
<dbReference type="AlphaFoldDB" id="A0A803R8B2"/>
<dbReference type="GO" id="GO:0005509">
    <property type="term" value="F:calcium ion binding"/>
    <property type="evidence" value="ECO:0007669"/>
    <property type="project" value="InterPro"/>
</dbReference>
<protein>
    <recommendedName>
        <fullName evidence="9">Alpha-1,2-Mannosidase</fullName>
    </recommendedName>
</protein>
<dbReference type="GO" id="GO:0004571">
    <property type="term" value="F:mannosyl-oligosaccharide 1,2-alpha-mannosidase activity"/>
    <property type="evidence" value="ECO:0007669"/>
    <property type="project" value="InterPro"/>
</dbReference>
<evidence type="ECO:0000313" key="8">
    <source>
        <dbReference type="Proteomes" id="UP000596661"/>
    </source>
</evidence>
<accession>A0A803R8B2</accession>
<evidence type="ECO:0000256" key="2">
    <source>
        <dbReference type="ARBA" id="ARBA00007658"/>
    </source>
</evidence>
<comment type="cofactor">
    <cofactor evidence="5">
        <name>Ca(2+)</name>
        <dbReference type="ChEBI" id="CHEBI:29108"/>
    </cofactor>
</comment>
<dbReference type="Pfam" id="PF01532">
    <property type="entry name" value="Glyco_hydro_47"/>
    <property type="match status" value="1"/>
</dbReference>
<keyword evidence="5" id="KW-0106">Calcium</keyword>
<evidence type="ECO:0008006" key="9">
    <source>
        <dbReference type="Google" id="ProtNLM"/>
    </source>
</evidence>
<dbReference type="InterPro" id="IPR012341">
    <property type="entry name" value="6hp_glycosidase-like_sf"/>
</dbReference>
<dbReference type="PANTHER" id="PTHR45679">
    <property type="entry name" value="ER DEGRADATION-ENHANCING ALPHA-MANNOSIDASE-LIKE PROTEIN 2"/>
    <property type="match status" value="1"/>
</dbReference>
<comment type="similarity">
    <text evidence="2">Belongs to the glycosyl hydrolase 47 family.</text>
</comment>
<dbReference type="Proteomes" id="UP000596661">
    <property type="component" value="Chromosome 7"/>
</dbReference>